<dbReference type="EMBL" id="BNCP01000018">
    <property type="protein sequence ID" value="GIL80301.1"/>
    <property type="molecule type" value="Genomic_DNA"/>
</dbReference>
<proteinExistence type="predicted"/>
<feature type="transmembrane region" description="Helical" evidence="1">
    <location>
        <begin position="138"/>
        <end position="156"/>
    </location>
</feature>
<accession>A0A8J4CES3</accession>
<evidence type="ECO:0000313" key="2">
    <source>
        <dbReference type="EMBL" id="GIL80301.1"/>
    </source>
</evidence>
<gene>
    <name evidence="2" type="ORF">Vretifemale_9469</name>
</gene>
<organism evidence="2 3">
    <name type="scientific">Volvox reticuliferus</name>
    <dbReference type="NCBI Taxonomy" id="1737510"/>
    <lineage>
        <taxon>Eukaryota</taxon>
        <taxon>Viridiplantae</taxon>
        <taxon>Chlorophyta</taxon>
        <taxon>core chlorophytes</taxon>
        <taxon>Chlorophyceae</taxon>
        <taxon>CS clade</taxon>
        <taxon>Chlamydomonadales</taxon>
        <taxon>Volvocaceae</taxon>
        <taxon>Volvox</taxon>
    </lineage>
</organism>
<dbReference type="AlphaFoldDB" id="A0A8J4CES3"/>
<name>A0A8J4CES3_9CHLO</name>
<evidence type="ECO:0000313" key="3">
    <source>
        <dbReference type="Proteomes" id="UP000747110"/>
    </source>
</evidence>
<keyword evidence="1" id="KW-0472">Membrane</keyword>
<comment type="caution">
    <text evidence="2">The sequence shown here is derived from an EMBL/GenBank/DDBJ whole genome shotgun (WGS) entry which is preliminary data.</text>
</comment>
<sequence>MDAVAAAAAAPMLGDADNVPVRFIPGADVNDPAVPGRFMPMVSRPMEVCWATRPPVLRPMLPLDDCAIRVPPRVPIGTAPPVAAPKIRCACSMAAIFTICTNCSWNMLIVFAICSCSAPFSCSALAYGKRGRSTLRRVFFVSGLAGHVLVCLTHIACL</sequence>
<dbReference type="Proteomes" id="UP000747110">
    <property type="component" value="Unassembled WGS sequence"/>
</dbReference>
<keyword evidence="1" id="KW-1133">Transmembrane helix</keyword>
<keyword evidence="3" id="KW-1185">Reference proteome</keyword>
<protein>
    <submittedName>
        <fullName evidence="2">Uncharacterized protein</fullName>
    </submittedName>
</protein>
<keyword evidence="1" id="KW-0812">Transmembrane</keyword>
<evidence type="ECO:0000256" key="1">
    <source>
        <dbReference type="SAM" id="Phobius"/>
    </source>
</evidence>
<reference evidence="2" key="1">
    <citation type="journal article" date="2021" name="Proc. Natl. Acad. Sci. U.S.A.">
        <title>Three genomes in the algal genus Volvox reveal the fate of a haploid sex-determining region after a transition to homothallism.</title>
        <authorList>
            <person name="Yamamoto K."/>
            <person name="Hamaji T."/>
            <person name="Kawai-Toyooka H."/>
            <person name="Matsuzaki R."/>
            <person name="Takahashi F."/>
            <person name="Nishimura Y."/>
            <person name="Kawachi M."/>
            <person name="Noguchi H."/>
            <person name="Minakuchi Y."/>
            <person name="Umen J.G."/>
            <person name="Toyoda A."/>
            <person name="Nozaki H."/>
        </authorList>
    </citation>
    <scope>NUCLEOTIDE SEQUENCE</scope>
    <source>
        <strain evidence="2">NIES-3786</strain>
    </source>
</reference>
<feature type="transmembrane region" description="Helical" evidence="1">
    <location>
        <begin position="105"/>
        <end position="126"/>
    </location>
</feature>